<sequence>MPLIFGFDVPSSFTTSLGPRLQDQETCEAWRAFERSIRSSILHYRDKIIIWRLGFRNTVSEDWSGPRPVILAREREQHCFVCTIIDEKDDMLERIVRNMMESAKEEFGDRRVQFWYQLKESEAKRFCEDAGEVALAPKMVNLLREEKEEMMQQLDRKLKEYQRLEEERNMKWLGATMLGVLLIGLLLRMF</sequence>
<keyword evidence="3" id="KW-1185">Reference proteome</keyword>
<keyword evidence="1" id="KW-0175">Coiled coil</keyword>
<comment type="caution">
    <text evidence="2">The sequence shown here is derived from an EMBL/GenBank/DDBJ whole genome shotgun (WGS) entry which is preliminary data.</text>
</comment>
<evidence type="ECO:0000313" key="3">
    <source>
        <dbReference type="Proteomes" id="UP000073492"/>
    </source>
</evidence>
<dbReference type="AlphaFoldDB" id="A0A139ITJ7"/>
<evidence type="ECO:0000313" key="2">
    <source>
        <dbReference type="EMBL" id="KXT17980.1"/>
    </source>
</evidence>
<dbReference type="EMBL" id="LFZO01000012">
    <property type="protein sequence ID" value="KXT17980.1"/>
    <property type="molecule type" value="Genomic_DNA"/>
</dbReference>
<organism evidence="2 3">
    <name type="scientific">Pseudocercospora musae</name>
    <dbReference type="NCBI Taxonomy" id="113226"/>
    <lineage>
        <taxon>Eukaryota</taxon>
        <taxon>Fungi</taxon>
        <taxon>Dikarya</taxon>
        <taxon>Ascomycota</taxon>
        <taxon>Pezizomycotina</taxon>
        <taxon>Dothideomycetes</taxon>
        <taxon>Dothideomycetidae</taxon>
        <taxon>Mycosphaerellales</taxon>
        <taxon>Mycosphaerellaceae</taxon>
        <taxon>Pseudocercospora</taxon>
    </lineage>
</organism>
<dbReference type="OrthoDB" id="10465822at2759"/>
<gene>
    <name evidence="2" type="ORF">AC579_9610</name>
</gene>
<protein>
    <submittedName>
        <fullName evidence="2">Uncharacterized protein</fullName>
    </submittedName>
</protein>
<feature type="coiled-coil region" evidence="1">
    <location>
        <begin position="140"/>
        <end position="171"/>
    </location>
</feature>
<proteinExistence type="predicted"/>
<accession>A0A139ITJ7</accession>
<dbReference type="Proteomes" id="UP000073492">
    <property type="component" value="Unassembled WGS sequence"/>
</dbReference>
<name>A0A139ITJ7_9PEZI</name>
<evidence type="ECO:0000256" key="1">
    <source>
        <dbReference type="SAM" id="Coils"/>
    </source>
</evidence>
<reference evidence="2 3" key="1">
    <citation type="submission" date="2015-07" db="EMBL/GenBank/DDBJ databases">
        <title>Comparative genomics of the Sigatoka disease complex on banana suggests a link between parallel evolutionary changes in Pseudocercospora fijiensis and Pseudocercospora eumusae and increased virulence on the banana host.</title>
        <authorList>
            <person name="Chang T.-C."/>
            <person name="Salvucci A."/>
            <person name="Crous P.W."/>
            <person name="Stergiopoulos I."/>
        </authorList>
    </citation>
    <scope>NUCLEOTIDE SEQUENCE [LARGE SCALE GENOMIC DNA]</scope>
    <source>
        <strain evidence="2 3">CBS 116634</strain>
    </source>
</reference>